<protein>
    <submittedName>
        <fullName evidence="3">Uncharacterized protein</fullName>
    </submittedName>
</protein>
<evidence type="ECO:0000313" key="4">
    <source>
        <dbReference type="Proteomes" id="UP000246991"/>
    </source>
</evidence>
<gene>
    <name evidence="3" type="ORF">C7212DRAFT_314108</name>
</gene>
<feature type="region of interest" description="Disordered" evidence="1">
    <location>
        <begin position="396"/>
        <end position="415"/>
    </location>
</feature>
<dbReference type="EMBL" id="PYWC01000020">
    <property type="protein sequence ID" value="PWW77815.1"/>
    <property type="molecule type" value="Genomic_DNA"/>
</dbReference>
<dbReference type="AlphaFoldDB" id="A0A317STG7"/>
<keyword evidence="4" id="KW-1185">Reference proteome</keyword>
<organism evidence="3 4">
    <name type="scientific">Tuber magnatum</name>
    <name type="common">white Piedmont truffle</name>
    <dbReference type="NCBI Taxonomy" id="42249"/>
    <lineage>
        <taxon>Eukaryota</taxon>
        <taxon>Fungi</taxon>
        <taxon>Dikarya</taxon>
        <taxon>Ascomycota</taxon>
        <taxon>Pezizomycotina</taxon>
        <taxon>Pezizomycetes</taxon>
        <taxon>Pezizales</taxon>
        <taxon>Tuberaceae</taxon>
        <taxon>Tuber</taxon>
    </lineage>
</organism>
<keyword evidence="2" id="KW-0732">Signal</keyword>
<evidence type="ECO:0000256" key="2">
    <source>
        <dbReference type="SAM" id="SignalP"/>
    </source>
</evidence>
<evidence type="ECO:0000256" key="1">
    <source>
        <dbReference type="SAM" id="MobiDB-lite"/>
    </source>
</evidence>
<reference evidence="3 4" key="1">
    <citation type="submission" date="2018-03" db="EMBL/GenBank/DDBJ databases">
        <title>Genomes of Pezizomycetes fungi and the evolution of truffles.</title>
        <authorList>
            <person name="Murat C."/>
            <person name="Payen T."/>
            <person name="Noel B."/>
            <person name="Kuo A."/>
            <person name="Martin F.M."/>
        </authorList>
    </citation>
    <scope>NUCLEOTIDE SEQUENCE [LARGE SCALE GENOMIC DNA]</scope>
    <source>
        <strain evidence="3">091103-1</strain>
    </source>
</reference>
<accession>A0A317STG7</accession>
<dbReference type="STRING" id="42249.A0A317STG7"/>
<proteinExistence type="predicted"/>
<dbReference type="Proteomes" id="UP000246991">
    <property type="component" value="Unassembled WGS sequence"/>
</dbReference>
<feature type="compositionally biased region" description="Low complexity" evidence="1">
    <location>
        <begin position="396"/>
        <end position="406"/>
    </location>
</feature>
<feature type="signal peptide" evidence="2">
    <location>
        <begin position="1"/>
        <end position="18"/>
    </location>
</feature>
<comment type="caution">
    <text evidence="3">The sequence shown here is derived from an EMBL/GenBank/DDBJ whole genome shotgun (WGS) entry which is preliminary data.</text>
</comment>
<name>A0A317STG7_9PEZI</name>
<dbReference type="OrthoDB" id="10644339at2759"/>
<sequence length="415" mass="44627">MLRKSIFLLGFCISLVICSPFWYYGTDARPEPISTFITSTYSLPPMDFQNRNAVPSLSRLCDEKPCIAIKVIHGVTTKLLCNNQVGCTTYTKDASIRTTPTPVTTIKSKITQLSLNLKESTSSKSTLVQLSEVTTFYIFVTETIEPKDSATLVSSILLPINSLYKAGVAKTLSTQNPGITSESLQSSTLIGTISTNSKLPSTKAINTESFLYYQYLTTHLASLKSIFKMSDTFTRDSAILPLTSPSTYILASTRHEITAMPVTTYSPIPPMDISLLISILTATLSSSTALLLDSKQTPNAASTALTIPTHTFSLLTDTTPVFSTVSMLGVAGISSIITDITLLESILAATSISTLSHSSMQTVVTLTASKSMAMLSQTTSAPLGRKKSITSTRTITRTASPPTITSGPKWTGKFL</sequence>
<feature type="chain" id="PRO_5016327450" evidence="2">
    <location>
        <begin position="19"/>
        <end position="415"/>
    </location>
</feature>
<evidence type="ECO:0000313" key="3">
    <source>
        <dbReference type="EMBL" id="PWW77815.1"/>
    </source>
</evidence>